<feature type="chain" id="PRO_5046060910" description="Protein involved in gliding motility RemB" evidence="1">
    <location>
        <begin position="29"/>
        <end position="574"/>
    </location>
</feature>
<evidence type="ECO:0000313" key="2">
    <source>
        <dbReference type="EMBL" id="GAA4338920.1"/>
    </source>
</evidence>
<keyword evidence="1" id="KW-0732">Signal</keyword>
<name>A0ABP8HGB3_9SPHI</name>
<sequence>MQKTYAKNLCKLALASAALLLTATQGYSQTEQLPYQYQLYQKFNADVYSVKNTAHTALKPLFIDSTLQQRYNELMDLNKRHEKWFAEGIFTMHKSWAGRKLFDEHLIQVNDKDYTFYFDVLSENILGHDLKESSAEAHSAYPNDKTITFAPFGAILKSRIGLNTRGFQLGGTIGKKFSFYTSGYENQAKFARYYDQEINGTGIVPGQAFDRKFGRARTKDWSYVTAVMSYMPIKELTLTLGQDKTFIGDGYRSLFLSDYASNYPLFRATVNLGPFQYMAMWAYMQDYKATRFDSFGATRRKWAAFHYLDWNITNRVSLGLFNAYMAAEADVNGEGAGFDVNYFNPLFFSSSIGPSKQPGNSIAGISGKYKFIDKNAIYGQLVIDRFKASDFFNSKNGDNTNGWQLGVRGADLFGVRNLNYLAEYNTVKPYTYSHPDGFTTFTQLGEPLAHPYGANFREILGILNYTIGNFDFQGQVIHAKYGLDASGTDALNYGKDINKPFTPAQGATTSVGQGISTTMQYAEGTISYMVNPKYNLRLEVGALYRHEKNALATNNTMLLTLGIRSSFRNLYHDF</sequence>
<evidence type="ECO:0008006" key="4">
    <source>
        <dbReference type="Google" id="ProtNLM"/>
    </source>
</evidence>
<evidence type="ECO:0000256" key="1">
    <source>
        <dbReference type="SAM" id="SignalP"/>
    </source>
</evidence>
<gene>
    <name evidence="2" type="ORF">GCM10023149_49290</name>
</gene>
<accession>A0ABP8HGB3</accession>
<reference evidence="3" key="1">
    <citation type="journal article" date="2019" name="Int. J. Syst. Evol. Microbiol.">
        <title>The Global Catalogue of Microorganisms (GCM) 10K type strain sequencing project: providing services to taxonomists for standard genome sequencing and annotation.</title>
        <authorList>
            <consortium name="The Broad Institute Genomics Platform"/>
            <consortium name="The Broad Institute Genome Sequencing Center for Infectious Disease"/>
            <person name="Wu L."/>
            <person name="Ma J."/>
        </authorList>
    </citation>
    <scope>NUCLEOTIDE SEQUENCE [LARGE SCALE GENOMIC DNA]</scope>
    <source>
        <strain evidence="3">JCM 17705</strain>
    </source>
</reference>
<dbReference type="EMBL" id="BAABFT010000021">
    <property type="protein sequence ID" value="GAA4338920.1"/>
    <property type="molecule type" value="Genomic_DNA"/>
</dbReference>
<protein>
    <recommendedName>
        <fullName evidence="4">Protein involved in gliding motility RemB</fullName>
    </recommendedName>
</protein>
<dbReference type="InterPro" id="IPR038636">
    <property type="entry name" value="Wzi_sf"/>
</dbReference>
<dbReference type="Proteomes" id="UP001500582">
    <property type="component" value="Unassembled WGS sequence"/>
</dbReference>
<keyword evidence="3" id="KW-1185">Reference proteome</keyword>
<dbReference type="Gene3D" id="2.40.160.130">
    <property type="entry name" value="Capsule assembly protein Wzi"/>
    <property type="match status" value="1"/>
</dbReference>
<feature type="signal peptide" evidence="1">
    <location>
        <begin position="1"/>
        <end position="28"/>
    </location>
</feature>
<dbReference type="RefSeq" id="WP_345213881.1">
    <property type="nucleotide sequence ID" value="NZ_BAABFT010000021.1"/>
</dbReference>
<proteinExistence type="predicted"/>
<evidence type="ECO:0000313" key="3">
    <source>
        <dbReference type="Proteomes" id="UP001500582"/>
    </source>
</evidence>
<organism evidence="2 3">
    <name type="scientific">Mucilaginibacter gynuensis</name>
    <dbReference type="NCBI Taxonomy" id="1302236"/>
    <lineage>
        <taxon>Bacteria</taxon>
        <taxon>Pseudomonadati</taxon>
        <taxon>Bacteroidota</taxon>
        <taxon>Sphingobacteriia</taxon>
        <taxon>Sphingobacteriales</taxon>
        <taxon>Sphingobacteriaceae</taxon>
        <taxon>Mucilaginibacter</taxon>
    </lineage>
</organism>
<comment type="caution">
    <text evidence="2">The sequence shown here is derived from an EMBL/GenBank/DDBJ whole genome shotgun (WGS) entry which is preliminary data.</text>
</comment>